<dbReference type="Pfam" id="PF05368">
    <property type="entry name" value="NmrA"/>
    <property type="match status" value="1"/>
</dbReference>
<evidence type="ECO:0000256" key="2">
    <source>
        <dbReference type="ARBA" id="ARBA00023002"/>
    </source>
</evidence>
<protein>
    <recommendedName>
        <fullName evidence="3">NmrA-like domain-containing protein</fullName>
    </recommendedName>
</protein>
<evidence type="ECO:0000256" key="1">
    <source>
        <dbReference type="ARBA" id="ARBA00022857"/>
    </source>
</evidence>
<name>A0A076EYD3_RHOOP</name>
<keyword evidence="2" id="KW-0560">Oxidoreductase</keyword>
<evidence type="ECO:0000313" key="5">
    <source>
        <dbReference type="Proteomes" id="UP000028488"/>
    </source>
</evidence>
<keyword evidence="1" id="KW-0521">NADP</keyword>
<dbReference type="SUPFAM" id="SSF51735">
    <property type="entry name" value="NAD(P)-binding Rossmann-fold domains"/>
    <property type="match status" value="1"/>
</dbReference>
<evidence type="ECO:0000313" key="4">
    <source>
        <dbReference type="EMBL" id="AII10975.1"/>
    </source>
</evidence>
<dbReference type="PANTHER" id="PTHR47706">
    <property type="entry name" value="NMRA-LIKE FAMILY PROTEIN"/>
    <property type="match status" value="1"/>
</dbReference>
<dbReference type="InterPro" id="IPR051609">
    <property type="entry name" value="NmrA/Isoflavone_reductase-like"/>
</dbReference>
<accession>A0A076EYD3</accession>
<proteinExistence type="predicted"/>
<dbReference type="EMBL" id="CP008949">
    <property type="protein sequence ID" value="AII10975.1"/>
    <property type="molecule type" value="Genomic_DNA"/>
</dbReference>
<geneLocation type="plasmid" evidence="4 5">
    <name>pPDG2</name>
</geneLocation>
<dbReference type="InterPro" id="IPR036291">
    <property type="entry name" value="NAD(P)-bd_dom_sf"/>
</dbReference>
<dbReference type="Proteomes" id="UP000028488">
    <property type="component" value="Plasmid pPDG2"/>
</dbReference>
<organism evidence="4 5">
    <name type="scientific">Rhodococcus opacus</name>
    <name type="common">Nocardia opaca</name>
    <dbReference type="NCBI Taxonomy" id="37919"/>
    <lineage>
        <taxon>Bacteria</taxon>
        <taxon>Bacillati</taxon>
        <taxon>Actinomycetota</taxon>
        <taxon>Actinomycetes</taxon>
        <taxon>Mycobacteriales</taxon>
        <taxon>Nocardiaceae</taxon>
        <taxon>Rhodococcus</taxon>
    </lineage>
</organism>
<reference evidence="4 5" key="1">
    <citation type="submission" date="2014-07" db="EMBL/GenBank/DDBJ databases">
        <title>Genome Sequence of Rhodococcus opacus Strain R7, a Biodegrader of Mono- and Polycyclic Aromatic Hydrocarbons.</title>
        <authorList>
            <person name="Di Gennaro P."/>
            <person name="Zampolli J."/>
            <person name="Presti I."/>
            <person name="Cappelletti M."/>
            <person name="D'Ursi P."/>
            <person name="Orro A."/>
            <person name="Mezzelani A."/>
            <person name="Milanesi L."/>
        </authorList>
    </citation>
    <scope>NUCLEOTIDE SEQUENCE [LARGE SCALE GENOMIC DNA]</scope>
    <source>
        <strain evidence="4 5">R7</strain>
        <plasmid evidence="4">pPDG2</plasmid>
    </source>
</reference>
<feature type="domain" description="NmrA-like" evidence="3">
    <location>
        <begin position="3"/>
        <end position="103"/>
    </location>
</feature>
<gene>
    <name evidence="4" type="ORF">EP51_43470</name>
</gene>
<dbReference type="InterPro" id="IPR008030">
    <property type="entry name" value="NmrA-like"/>
</dbReference>
<dbReference type="AlphaFoldDB" id="A0A076EYD3"/>
<dbReference type="GO" id="GO:0016491">
    <property type="term" value="F:oxidoreductase activity"/>
    <property type="evidence" value="ECO:0007669"/>
    <property type="project" value="UniProtKB-KW"/>
</dbReference>
<dbReference type="RefSeq" id="WP_128643441.1">
    <property type="nucleotide sequence ID" value="NZ_CP008949.1"/>
</dbReference>
<dbReference type="Gene3D" id="3.40.50.720">
    <property type="entry name" value="NAD(P)-binding Rossmann-like Domain"/>
    <property type="match status" value="1"/>
</dbReference>
<keyword evidence="4" id="KW-0614">Plasmid</keyword>
<dbReference type="PANTHER" id="PTHR47706:SF9">
    <property type="entry name" value="NMRA-LIKE DOMAIN-CONTAINING PROTEIN-RELATED"/>
    <property type="match status" value="1"/>
</dbReference>
<sequence length="302" mass="32840">MTQKTVLLVGATGALGDLIARELKNRGAALRLLVREKSRSKLAADLAEYAESIVDDEPGIFDGVDTVVSAVQGATGTIVDAQLAWLRAAREAGVRRFIPSDYSMNLFGLDDGDNIHSDFRREFARRAEDEKGDVELVHVLNGGFLDRGVLFGFLGAIDLEKNEANLWGDGNETMEFTTFADTAAYTAAAAVDDRAVPKFLYVAGDQLTFHGLVSETEAALGRSLTVVQRGAMAEMDAEINRRTADQSTRMSAVPLMYWRAMLSGKGRAGELQNSRYPDIKPQSVREYAAAIAKGTAYSPYMN</sequence>
<evidence type="ECO:0000259" key="3">
    <source>
        <dbReference type="Pfam" id="PF05368"/>
    </source>
</evidence>
<dbReference type="Gene3D" id="3.90.25.10">
    <property type="entry name" value="UDP-galactose 4-epimerase, domain 1"/>
    <property type="match status" value="1"/>
</dbReference>